<organism evidence="2 3">
    <name type="scientific">Candidatus Roizmanbacteria bacterium GW2011_GWA2_32_13</name>
    <dbReference type="NCBI Taxonomy" id="1618475"/>
    <lineage>
        <taxon>Bacteria</taxon>
        <taxon>Candidatus Roizmaniibacteriota</taxon>
    </lineage>
</organism>
<proteinExistence type="predicted"/>
<dbReference type="EMBL" id="LBOK01000035">
    <property type="protein sequence ID" value="KKP34625.1"/>
    <property type="molecule type" value="Genomic_DNA"/>
</dbReference>
<reference evidence="2 3" key="1">
    <citation type="journal article" date="2015" name="Nature">
        <title>rRNA introns, odd ribosomes, and small enigmatic genomes across a large radiation of phyla.</title>
        <authorList>
            <person name="Brown C.T."/>
            <person name="Hug L.A."/>
            <person name="Thomas B.C."/>
            <person name="Sharon I."/>
            <person name="Castelle C.J."/>
            <person name="Singh A."/>
            <person name="Wilkins M.J."/>
            <person name="Williams K.H."/>
            <person name="Banfield J.F."/>
        </authorList>
    </citation>
    <scope>NUCLEOTIDE SEQUENCE [LARGE SCALE GENOMIC DNA]</scope>
</reference>
<evidence type="ECO:0000313" key="2">
    <source>
        <dbReference type="EMBL" id="KKP34625.1"/>
    </source>
</evidence>
<evidence type="ECO:0000313" key="3">
    <source>
        <dbReference type="Proteomes" id="UP000034349"/>
    </source>
</evidence>
<gene>
    <name evidence="2" type="ORF">UR23_C0035G0012</name>
</gene>
<comment type="caution">
    <text evidence="2">The sequence shown here is derived from an EMBL/GenBank/DDBJ whole genome shotgun (WGS) entry which is preliminary data.</text>
</comment>
<dbReference type="AlphaFoldDB" id="A0A0G0B750"/>
<evidence type="ECO:0000256" key="1">
    <source>
        <dbReference type="SAM" id="Phobius"/>
    </source>
</evidence>
<accession>A0A0G0B750</accession>
<protein>
    <submittedName>
        <fullName evidence="2">Uncharacterized protein</fullName>
    </submittedName>
</protein>
<dbReference type="Proteomes" id="UP000034349">
    <property type="component" value="Unassembled WGS sequence"/>
</dbReference>
<keyword evidence="1" id="KW-0812">Transmembrane</keyword>
<feature type="transmembrane region" description="Helical" evidence="1">
    <location>
        <begin position="21"/>
        <end position="47"/>
    </location>
</feature>
<name>A0A0G0B750_9BACT</name>
<sequence>MVKQVKPIIKMMINNNEVLKFYLLKAWPIALTELILIITTLFVFFILQIN</sequence>
<keyword evidence="1" id="KW-1133">Transmembrane helix</keyword>
<keyword evidence="1" id="KW-0472">Membrane</keyword>